<proteinExistence type="predicted"/>
<feature type="domain" description="MIP18 family-like" evidence="1">
    <location>
        <begin position="11"/>
        <end position="74"/>
    </location>
</feature>
<gene>
    <name evidence="2" type="ORF">LNV07_10135</name>
</gene>
<name>A0ABT2YEH2_9BURK</name>
<sequence>MNESELFSSLREQIMQALRAVADPEIGENIVDLGLVESLELGERLAALTLVPTSATCPMADQIIEDAGCAIERLCPADWRIEVEMDWDKVWTPERMAPALRLRFAWGGGSA</sequence>
<comment type="caution">
    <text evidence="2">The sequence shown here is derived from an EMBL/GenBank/DDBJ whole genome shotgun (WGS) entry which is preliminary data.</text>
</comment>
<evidence type="ECO:0000259" key="1">
    <source>
        <dbReference type="Pfam" id="PF01883"/>
    </source>
</evidence>
<dbReference type="SUPFAM" id="SSF117916">
    <property type="entry name" value="Fe-S cluster assembly (FSCA) domain-like"/>
    <property type="match status" value="1"/>
</dbReference>
<dbReference type="Gene3D" id="3.30.300.130">
    <property type="entry name" value="Fe-S cluster assembly (FSCA)"/>
    <property type="match status" value="1"/>
</dbReference>
<dbReference type="PANTHER" id="PTHR42831:SF1">
    <property type="entry name" value="FE-S PROTEIN MATURATION AUXILIARY FACTOR YITW"/>
    <property type="match status" value="1"/>
</dbReference>
<protein>
    <submittedName>
        <fullName evidence="2">Metal-sulfur cluster assembly factor</fullName>
    </submittedName>
</protein>
<dbReference type="PANTHER" id="PTHR42831">
    <property type="entry name" value="FE-S PROTEIN MATURATION AUXILIARY FACTOR YITW"/>
    <property type="match status" value="1"/>
</dbReference>
<dbReference type="EMBL" id="JAJIRN010000004">
    <property type="protein sequence ID" value="MCV2368450.1"/>
    <property type="molecule type" value="Genomic_DNA"/>
</dbReference>
<accession>A0ABT2YEH2</accession>
<evidence type="ECO:0000313" key="2">
    <source>
        <dbReference type="EMBL" id="MCV2368450.1"/>
    </source>
</evidence>
<dbReference type="InterPro" id="IPR052339">
    <property type="entry name" value="Fe-S_Maturation_MIP18"/>
</dbReference>
<dbReference type="RefSeq" id="WP_263571049.1">
    <property type="nucleotide sequence ID" value="NZ_JAJIRN010000004.1"/>
</dbReference>
<dbReference type="InterPro" id="IPR034904">
    <property type="entry name" value="FSCA_dom_sf"/>
</dbReference>
<evidence type="ECO:0000313" key="3">
    <source>
        <dbReference type="Proteomes" id="UP001209701"/>
    </source>
</evidence>
<organism evidence="2 3">
    <name type="scientific">Roseateles oligotrophus</name>
    <dbReference type="NCBI Taxonomy" id="1769250"/>
    <lineage>
        <taxon>Bacteria</taxon>
        <taxon>Pseudomonadati</taxon>
        <taxon>Pseudomonadota</taxon>
        <taxon>Betaproteobacteria</taxon>
        <taxon>Burkholderiales</taxon>
        <taxon>Sphaerotilaceae</taxon>
        <taxon>Roseateles</taxon>
    </lineage>
</organism>
<dbReference type="Proteomes" id="UP001209701">
    <property type="component" value="Unassembled WGS sequence"/>
</dbReference>
<dbReference type="Pfam" id="PF01883">
    <property type="entry name" value="FeS_assembly_P"/>
    <property type="match status" value="1"/>
</dbReference>
<keyword evidence="3" id="KW-1185">Reference proteome</keyword>
<reference evidence="2 3" key="1">
    <citation type="submission" date="2021-11" db="EMBL/GenBank/DDBJ databases">
        <authorList>
            <person name="Liang Q."/>
            <person name="Mou H."/>
            <person name="Liu Z."/>
        </authorList>
    </citation>
    <scope>NUCLEOTIDE SEQUENCE [LARGE SCALE GENOMIC DNA]</scope>
    <source>
        <strain evidence="2 3">CHU3</strain>
    </source>
</reference>
<dbReference type="InterPro" id="IPR002744">
    <property type="entry name" value="MIP18-like"/>
</dbReference>